<dbReference type="Proteomes" id="UP001208689">
    <property type="component" value="Chromosome"/>
</dbReference>
<name>A0ABY6HT58_9ARCH</name>
<keyword evidence="2" id="KW-1185">Reference proteome</keyword>
<evidence type="ECO:0008006" key="3">
    <source>
        <dbReference type="Google" id="ProtNLM"/>
    </source>
</evidence>
<reference evidence="1" key="1">
    <citation type="submission" date="2022-09" db="EMBL/GenBank/DDBJ databases">
        <title>Actin cytoskeleton and complex cell architecture in an #Asgard archaeon.</title>
        <authorList>
            <person name="Ponce Toledo R.I."/>
            <person name="Schleper C."/>
            <person name="Rodrigues Oliveira T."/>
            <person name="Wollweber F."/>
            <person name="Xu J."/>
            <person name="Rittmann S."/>
            <person name="Klingl A."/>
            <person name="Pilhofer M."/>
        </authorList>
    </citation>
    <scope>NUCLEOTIDE SEQUENCE</scope>
    <source>
        <strain evidence="1">B-35</strain>
    </source>
</reference>
<proteinExistence type="predicted"/>
<evidence type="ECO:0000313" key="2">
    <source>
        <dbReference type="Proteomes" id="UP001208689"/>
    </source>
</evidence>
<protein>
    <recommendedName>
        <fullName evidence="3">TRASH domain-containing protein</fullName>
    </recommendedName>
</protein>
<organism evidence="1 2">
    <name type="scientific">Candidatus Lokiarchaeum ossiferum</name>
    <dbReference type="NCBI Taxonomy" id="2951803"/>
    <lineage>
        <taxon>Archaea</taxon>
        <taxon>Promethearchaeati</taxon>
        <taxon>Promethearchaeota</taxon>
        <taxon>Promethearchaeia</taxon>
        <taxon>Promethearchaeales</taxon>
        <taxon>Promethearchaeaceae</taxon>
        <taxon>Candidatus Lokiarchaeum</taxon>
    </lineage>
</organism>
<accession>A0ABY6HT58</accession>
<gene>
    <name evidence="1" type="ORF">NEF87_002881</name>
</gene>
<dbReference type="EMBL" id="CP104013">
    <property type="protein sequence ID" value="UYP46596.1"/>
    <property type="molecule type" value="Genomic_DNA"/>
</dbReference>
<sequence length="69" mass="8119">MSKKFENFDSFSEIRLPKSLQNVPRCDFCEKPLPKRHVVHVNQCQDTATHKFCGKVCKENWCHAQRNAK</sequence>
<evidence type="ECO:0000313" key="1">
    <source>
        <dbReference type="EMBL" id="UYP46596.1"/>
    </source>
</evidence>